<comment type="caution">
    <text evidence="3">The sequence shown here is derived from an EMBL/GenBank/DDBJ whole genome shotgun (WGS) entry which is preliminary data.</text>
</comment>
<accession>A0A4Z1H5Y1</accession>
<proteinExistence type="predicted"/>
<keyword evidence="2" id="KW-0472">Membrane</keyword>
<keyword evidence="2" id="KW-1133">Transmembrane helix</keyword>
<dbReference type="AlphaFoldDB" id="A0A4Z1H5Y1"/>
<feature type="compositionally biased region" description="Acidic residues" evidence="1">
    <location>
        <begin position="292"/>
        <end position="301"/>
    </location>
</feature>
<dbReference type="Proteomes" id="UP000297814">
    <property type="component" value="Unassembled WGS sequence"/>
</dbReference>
<gene>
    <name evidence="3" type="ORF">BHYA_0010g00800</name>
</gene>
<feature type="transmembrane region" description="Helical" evidence="2">
    <location>
        <begin position="137"/>
        <end position="160"/>
    </location>
</feature>
<keyword evidence="2" id="KW-0812">Transmembrane</keyword>
<protein>
    <submittedName>
        <fullName evidence="3">Uncharacterized protein</fullName>
    </submittedName>
</protein>
<reference evidence="3 4" key="1">
    <citation type="submission" date="2017-12" db="EMBL/GenBank/DDBJ databases">
        <title>Comparative genomics of Botrytis spp.</title>
        <authorList>
            <person name="Valero-Jimenez C.A."/>
            <person name="Tapia P."/>
            <person name="Veloso J."/>
            <person name="Silva-Moreno E."/>
            <person name="Staats M."/>
            <person name="Valdes J.H."/>
            <person name="Van Kan J.A.L."/>
        </authorList>
    </citation>
    <scope>NUCLEOTIDE SEQUENCE [LARGE SCALE GENOMIC DNA]</scope>
    <source>
        <strain evidence="3 4">Bh0001</strain>
    </source>
</reference>
<evidence type="ECO:0000313" key="4">
    <source>
        <dbReference type="Proteomes" id="UP000297814"/>
    </source>
</evidence>
<feature type="compositionally biased region" description="Polar residues" evidence="1">
    <location>
        <begin position="231"/>
        <end position="247"/>
    </location>
</feature>
<feature type="region of interest" description="Disordered" evidence="1">
    <location>
        <begin position="218"/>
        <end position="309"/>
    </location>
</feature>
<keyword evidence="4" id="KW-1185">Reference proteome</keyword>
<sequence length="333" mass="36571">MATAPREGAAWFLKSSLKSPGYDGSKEKDFYRWTLLEVIYNNTEDEAYQWPPPLWYPGHPRTGQQVFAGNVFSTGYGRYEYMSVMYGPSAEDIKRTYRVKGSISRGQLSRQTVQSKDLSVRLKYKQNKPGDKFMKDLLAGFITIGLGFIPVFGPLAAFTWSLTCEVISDTEKFTKAAGIVGKAPALTQALVDSRENLLPMMKKVISKALKLHVEQGSTRSIRVDPGENIADDNSQQEPEIGQDSSNGDSEEKTKQLDSENGVESNEIPGNAEGSAKPGDAKVVDQSKIFGDETGESEEEGTVDGTFDEKVDEDPFTFIIEAGEVEVYGPVASG</sequence>
<evidence type="ECO:0000313" key="3">
    <source>
        <dbReference type="EMBL" id="TGO42320.1"/>
    </source>
</evidence>
<dbReference type="EMBL" id="PQXK01000010">
    <property type="protein sequence ID" value="TGO42320.1"/>
    <property type="molecule type" value="Genomic_DNA"/>
</dbReference>
<evidence type="ECO:0000256" key="1">
    <source>
        <dbReference type="SAM" id="MobiDB-lite"/>
    </source>
</evidence>
<evidence type="ECO:0000256" key="2">
    <source>
        <dbReference type="SAM" id="Phobius"/>
    </source>
</evidence>
<name>A0A4Z1H5Y1_9HELO</name>
<organism evidence="3 4">
    <name type="scientific">Botrytis hyacinthi</name>
    <dbReference type="NCBI Taxonomy" id="278943"/>
    <lineage>
        <taxon>Eukaryota</taxon>
        <taxon>Fungi</taxon>
        <taxon>Dikarya</taxon>
        <taxon>Ascomycota</taxon>
        <taxon>Pezizomycotina</taxon>
        <taxon>Leotiomycetes</taxon>
        <taxon>Helotiales</taxon>
        <taxon>Sclerotiniaceae</taxon>
        <taxon>Botrytis</taxon>
    </lineage>
</organism>